<evidence type="ECO:0000313" key="2">
    <source>
        <dbReference type="EMBL" id="KAH8690969.1"/>
    </source>
</evidence>
<evidence type="ECO:0000256" key="1">
    <source>
        <dbReference type="SAM" id="SignalP"/>
    </source>
</evidence>
<dbReference type="RefSeq" id="XP_046067165.1">
    <property type="nucleotide sequence ID" value="XM_046222477.1"/>
</dbReference>
<reference evidence="2" key="1">
    <citation type="submission" date="2021-12" db="EMBL/GenBank/DDBJ databases">
        <title>Convergent genome expansion in fungi linked to evolution of root-endophyte symbiosis.</title>
        <authorList>
            <consortium name="DOE Joint Genome Institute"/>
            <person name="Ke Y.-H."/>
            <person name="Bonito G."/>
            <person name="Liao H.-L."/>
            <person name="Looney B."/>
            <person name="Rojas-Flechas A."/>
            <person name="Nash J."/>
            <person name="Hameed K."/>
            <person name="Schadt C."/>
            <person name="Martin F."/>
            <person name="Crous P.W."/>
            <person name="Miettinen O."/>
            <person name="Magnuson J.K."/>
            <person name="Labbe J."/>
            <person name="Jacobson D."/>
            <person name="Doktycz M.J."/>
            <person name="Veneault-Fourrey C."/>
            <person name="Kuo A."/>
            <person name="Mondo S."/>
            <person name="Calhoun S."/>
            <person name="Riley R."/>
            <person name="Ohm R."/>
            <person name="LaButti K."/>
            <person name="Andreopoulos B."/>
            <person name="Pangilinan J."/>
            <person name="Nolan M."/>
            <person name="Tritt A."/>
            <person name="Clum A."/>
            <person name="Lipzen A."/>
            <person name="Daum C."/>
            <person name="Barry K."/>
            <person name="Grigoriev I.V."/>
            <person name="Vilgalys R."/>
        </authorList>
    </citation>
    <scope>NUCLEOTIDE SEQUENCE</scope>
    <source>
        <strain evidence="2">PMI_201</strain>
    </source>
</reference>
<protein>
    <submittedName>
        <fullName evidence="2">Uncharacterized protein</fullName>
    </submittedName>
</protein>
<keyword evidence="1" id="KW-0732">Signal</keyword>
<evidence type="ECO:0000313" key="3">
    <source>
        <dbReference type="Proteomes" id="UP001201262"/>
    </source>
</evidence>
<name>A0AAD4PV80_9EURO</name>
<feature type="chain" id="PRO_5042265500" evidence="1">
    <location>
        <begin position="23"/>
        <end position="198"/>
    </location>
</feature>
<feature type="signal peptide" evidence="1">
    <location>
        <begin position="1"/>
        <end position="22"/>
    </location>
</feature>
<accession>A0AAD4PV80</accession>
<gene>
    <name evidence="2" type="ORF">BGW36DRAFT_63138</name>
</gene>
<dbReference type="EMBL" id="JAJTJA010000013">
    <property type="protein sequence ID" value="KAH8690969.1"/>
    <property type="molecule type" value="Genomic_DNA"/>
</dbReference>
<proteinExistence type="predicted"/>
<keyword evidence="3" id="KW-1185">Reference proteome</keyword>
<dbReference type="PANTHER" id="PTHR39219">
    <property type="entry name" value="ER MEMBRANE PROTEIN COMPLEX SUBUNIT 10"/>
    <property type="match status" value="1"/>
</dbReference>
<dbReference type="PANTHER" id="PTHR39219:SF1">
    <property type="entry name" value="ER MEMBRANE PROTEIN COMPLEX SUBUNIT 10"/>
    <property type="match status" value="1"/>
</dbReference>
<sequence length="198" mass="22006">MRLLSTPLLFLHLLAGYVVCQATELPSSADIFYWPLTSPQPSLLAKISYDPRTLDSNVLSYTPPSLTTPREDSSETTQNLVRVGFFTSSSATRSKQWVGSLVSQSALSTGHRQKLHLYLSPADDLYHVSLSAHPEQSVDGNALDVDIVFPDAGALPELNKPIVVNPDGTNTEEPEKTFLQKYVSFPYAMFKMVVLWMW</sequence>
<comment type="caution">
    <text evidence="2">The sequence shown here is derived from an EMBL/GenBank/DDBJ whole genome shotgun (WGS) entry which is preliminary data.</text>
</comment>
<organism evidence="2 3">
    <name type="scientific">Talaromyces proteolyticus</name>
    <dbReference type="NCBI Taxonomy" id="1131652"/>
    <lineage>
        <taxon>Eukaryota</taxon>
        <taxon>Fungi</taxon>
        <taxon>Dikarya</taxon>
        <taxon>Ascomycota</taxon>
        <taxon>Pezizomycotina</taxon>
        <taxon>Eurotiomycetes</taxon>
        <taxon>Eurotiomycetidae</taxon>
        <taxon>Eurotiales</taxon>
        <taxon>Trichocomaceae</taxon>
        <taxon>Talaromyces</taxon>
        <taxon>Talaromyces sect. Bacilispori</taxon>
    </lineage>
</organism>
<dbReference type="AlphaFoldDB" id="A0AAD4PV80"/>
<dbReference type="Proteomes" id="UP001201262">
    <property type="component" value="Unassembled WGS sequence"/>
</dbReference>
<dbReference type="GeneID" id="70252764"/>